<dbReference type="EMBL" id="CP031843">
    <property type="protein sequence ID" value="QEE09760.1"/>
    <property type="molecule type" value="Genomic_DNA"/>
</dbReference>
<proteinExistence type="predicted"/>
<dbReference type="RefSeq" id="WP_005775280.1">
    <property type="nucleotide sequence ID" value="NZ_CP031843.2"/>
</dbReference>
<keyword evidence="2" id="KW-1185">Reference proteome</keyword>
<reference evidence="1 2" key="1">
    <citation type="journal article" date="2020" name="Int. J. Syst. Evol. Microbiol.">
        <title>Bartonella kosoyi sp. nov. and Bartonella krasnovii sp. nov., two novel species closely related to the zoonotic Bartonella elizabethae, isolated from black rats and wild desert rodent-fleas.</title>
        <authorList>
            <person name="Gutierrez R."/>
            <person name="Shalit T."/>
            <person name="Markus B."/>
            <person name="Yuan C."/>
            <person name="Nachum-Biala Y."/>
            <person name="Elad D."/>
            <person name="Harrus S."/>
        </authorList>
    </citation>
    <scope>NUCLEOTIDE SEQUENCE [LARGE SCALE GENOMIC DNA]</scope>
    <source>
        <strain evidence="1 2">Tel Aviv</strain>
    </source>
</reference>
<dbReference type="Proteomes" id="UP000321940">
    <property type="component" value="Chromosome"/>
</dbReference>
<accession>A0A5B9D045</accession>
<sequence>MVRFFVFFSEGGMEEKGIGRKESREERQELEAWLAEPLDSGVGWKFLFFQFIRGGMDEKMFVYRGLRFIRWSR</sequence>
<gene>
    <name evidence="1" type="ORF">D1093_09330</name>
</gene>
<protein>
    <submittedName>
        <fullName evidence="1">Uncharacterized protein</fullName>
    </submittedName>
</protein>
<dbReference type="KEGG" id="bky:D1093_09330"/>
<dbReference type="AlphaFoldDB" id="A0A5B9D045"/>
<evidence type="ECO:0000313" key="2">
    <source>
        <dbReference type="Proteomes" id="UP000321940"/>
    </source>
</evidence>
<name>A0A5B9D045_9HYPH</name>
<evidence type="ECO:0000313" key="1">
    <source>
        <dbReference type="EMBL" id="QEE09760.1"/>
    </source>
</evidence>
<organism evidence="1 2">
    <name type="scientific">Bartonella kosoyi</name>
    <dbReference type="NCBI Taxonomy" id="2133959"/>
    <lineage>
        <taxon>Bacteria</taxon>
        <taxon>Pseudomonadati</taxon>
        <taxon>Pseudomonadota</taxon>
        <taxon>Alphaproteobacteria</taxon>
        <taxon>Hyphomicrobiales</taxon>
        <taxon>Bartonellaceae</taxon>
        <taxon>Bartonella</taxon>
    </lineage>
</organism>